<evidence type="ECO:0000256" key="6">
    <source>
        <dbReference type="ARBA" id="ARBA00022927"/>
    </source>
</evidence>
<reference evidence="13" key="1">
    <citation type="submission" date="2023-01" db="EMBL/GenBank/DDBJ databases">
        <title>The chitinases involved in constricting ring structure development in the nematode-trapping fungus Drechslerella dactyloides.</title>
        <authorList>
            <person name="Wang R."/>
            <person name="Zhang L."/>
            <person name="Tang P."/>
            <person name="Li S."/>
            <person name="Liang L."/>
        </authorList>
    </citation>
    <scope>NUCLEOTIDE SEQUENCE</scope>
    <source>
        <strain evidence="13">YMF1.00031</strain>
    </source>
</reference>
<comment type="subunit">
    <text evidence="12">Component of the PAM complex.</text>
</comment>
<dbReference type="PANTHER" id="PTHR28021">
    <property type="entry name" value="PRESEQUENCE TRANSLOCATED-ASSOCIATED MOTOR SUBUNIT PAM17, MITOCHONDRIAL"/>
    <property type="match status" value="1"/>
</dbReference>
<keyword evidence="3 12" id="KW-0813">Transport</keyword>
<gene>
    <name evidence="13" type="ORF">Dda_5579</name>
</gene>
<keyword evidence="10 12" id="KW-0496">Mitochondrion</keyword>
<evidence type="ECO:0000256" key="7">
    <source>
        <dbReference type="ARBA" id="ARBA00022946"/>
    </source>
</evidence>
<organism evidence="13 14">
    <name type="scientific">Drechslerella dactyloides</name>
    <name type="common">Nematode-trapping fungus</name>
    <name type="synonym">Arthrobotrys dactyloides</name>
    <dbReference type="NCBI Taxonomy" id="74499"/>
    <lineage>
        <taxon>Eukaryota</taxon>
        <taxon>Fungi</taxon>
        <taxon>Dikarya</taxon>
        <taxon>Ascomycota</taxon>
        <taxon>Pezizomycotina</taxon>
        <taxon>Orbiliomycetes</taxon>
        <taxon>Orbiliales</taxon>
        <taxon>Orbiliaceae</taxon>
        <taxon>Drechslerella</taxon>
    </lineage>
</organism>
<evidence type="ECO:0000256" key="9">
    <source>
        <dbReference type="ARBA" id="ARBA00023010"/>
    </source>
</evidence>
<keyword evidence="9 12" id="KW-0811">Translocation</keyword>
<dbReference type="GO" id="GO:0001405">
    <property type="term" value="C:PAM complex, Tim23 associated import motor"/>
    <property type="evidence" value="ECO:0007669"/>
    <property type="project" value="UniProtKB-UniRule"/>
</dbReference>
<evidence type="ECO:0000256" key="10">
    <source>
        <dbReference type="ARBA" id="ARBA00023128"/>
    </source>
</evidence>
<evidence type="ECO:0000256" key="12">
    <source>
        <dbReference type="RuleBase" id="RU367146"/>
    </source>
</evidence>
<dbReference type="PANTHER" id="PTHR28021:SF1">
    <property type="entry name" value="PRESEQUENCE TRANSLOCATED-ASSOCIATED MOTOR SUBUNIT PAM17, MITOCHONDRIAL"/>
    <property type="match status" value="1"/>
</dbReference>
<accession>A0AAD6IYK5</accession>
<evidence type="ECO:0000256" key="4">
    <source>
        <dbReference type="ARBA" id="ARBA00022692"/>
    </source>
</evidence>
<keyword evidence="5 12" id="KW-0999">Mitochondrion inner membrane</keyword>
<evidence type="ECO:0000313" key="13">
    <source>
        <dbReference type="EMBL" id="KAJ6259935.1"/>
    </source>
</evidence>
<evidence type="ECO:0000256" key="11">
    <source>
        <dbReference type="ARBA" id="ARBA00023136"/>
    </source>
</evidence>
<feature type="transmembrane region" description="Helical" evidence="12">
    <location>
        <begin position="82"/>
        <end position="102"/>
    </location>
</feature>
<evidence type="ECO:0000256" key="2">
    <source>
        <dbReference type="ARBA" id="ARBA00006837"/>
    </source>
</evidence>
<keyword evidence="11 12" id="KW-0472">Membrane</keyword>
<evidence type="ECO:0000256" key="8">
    <source>
        <dbReference type="ARBA" id="ARBA00022989"/>
    </source>
</evidence>
<evidence type="ECO:0000313" key="14">
    <source>
        <dbReference type="Proteomes" id="UP001221413"/>
    </source>
</evidence>
<proteinExistence type="inferred from homology"/>
<dbReference type="InterPro" id="IPR013875">
    <property type="entry name" value="Pam17"/>
</dbReference>
<protein>
    <recommendedName>
        <fullName evidence="12">Presequence translocated-associated motor subunit PAM17</fullName>
    </recommendedName>
</protein>
<dbReference type="AlphaFoldDB" id="A0AAD6IYK5"/>
<comment type="function">
    <text evidence="12">Component of the PAM complex, a complex required for the translocation of transit peptide-containing proteins from the inner membrane into the mitochondrial matrix in an ATP-dependent manner.</text>
</comment>
<keyword evidence="7" id="KW-0809">Transit peptide</keyword>
<dbReference type="EMBL" id="JAQGDS010000006">
    <property type="protein sequence ID" value="KAJ6259935.1"/>
    <property type="molecule type" value="Genomic_DNA"/>
</dbReference>
<keyword evidence="4 12" id="KW-0812">Transmembrane</keyword>
<keyword evidence="14" id="KW-1185">Reference proteome</keyword>
<keyword evidence="6 12" id="KW-0653">Protein transport</keyword>
<evidence type="ECO:0000256" key="1">
    <source>
        <dbReference type="ARBA" id="ARBA00004448"/>
    </source>
</evidence>
<dbReference type="Pfam" id="PF08566">
    <property type="entry name" value="Pam17"/>
    <property type="match status" value="1"/>
</dbReference>
<feature type="transmembrane region" description="Helical" evidence="12">
    <location>
        <begin position="122"/>
        <end position="141"/>
    </location>
</feature>
<comment type="subcellular location">
    <subcellularLocation>
        <location evidence="1 12">Mitochondrion inner membrane</location>
        <topology evidence="1 12">Multi-pass membrane protein</topology>
    </subcellularLocation>
</comment>
<evidence type="ECO:0000256" key="5">
    <source>
        <dbReference type="ARBA" id="ARBA00022792"/>
    </source>
</evidence>
<sequence length="224" mass="25094">MAASFARVGLRTASTFSPFVCARPLLHAPQPRQSLLQNVVRRSNFATAATTPTASAPRSSTIAPGTLDWNSFLKLRKQKRRYNLAGSIVCSMFTSAVGLNILGTQEIDPSKMIWGLDPLMVLGLGLIACGATGWLIGPVVGTQAFKVANRRWLPEITRACDTIAYHLKEKEFFVHIRKNRVDPSFQSFSNPVPDYYGEKIGSLSQYRQWLKDQRAYNRKREKFL</sequence>
<evidence type="ECO:0000256" key="3">
    <source>
        <dbReference type="ARBA" id="ARBA00022448"/>
    </source>
</evidence>
<name>A0AAD6IYK5_DREDA</name>
<comment type="similarity">
    <text evidence="2 12">Belongs to the PAM17 family.</text>
</comment>
<dbReference type="GO" id="GO:0030150">
    <property type="term" value="P:protein import into mitochondrial matrix"/>
    <property type="evidence" value="ECO:0007669"/>
    <property type="project" value="UniProtKB-UniRule"/>
</dbReference>
<dbReference type="Proteomes" id="UP001221413">
    <property type="component" value="Unassembled WGS sequence"/>
</dbReference>
<comment type="caution">
    <text evidence="13">The sequence shown here is derived from an EMBL/GenBank/DDBJ whole genome shotgun (WGS) entry which is preliminary data.</text>
</comment>
<keyword evidence="8 12" id="KW-1133">Transmembrane helix</keyword>